<sequence>MKGKSPLRGLRDRAGRVLGLTPQAFESRRSAAVRKRSRGAAILNSLGREPQEVGARTTITAA</sequence>
<organism evidence="1 2">
    <name type="scientific">Neorhodopirellula lusitana</name>
    <dbReference type="NCBI Taxonomy" id="445327"/>
    <lineage>
        <taxon>Bacteria</taxon>
        <taxon>Pseudomonadati</taxon>
        <taxon>Planctomycetota</taxon>
        <taxon>Planctomycetia</taxon>
        <taxon>Pirellulales</taxon>
        <taxon>Pirellulaceae</taxon>
        <taxon>Neorhodopirellula</taxon>
    </lineage>
</organism>
<evidence type="ECO:0000313" key="1">
    <source>
        <dbReference type="EMBL" id="SMP43292.1"/>
    </source>
</evidence>
<comment type="caution">
    <text evidence="1">The sequence shown here is derived from an EMBL/GenBank/DDBJ whole genome shotgun (WGS) entry which is preliminary data.</text>
</comment>
<dbReference type="EMBL" id="FXUG01000001">
    <property type="protein sequence ID" value="SMP43292.1"/>
    <property type="molecule type" value="Genomic_DNA"/>
</dbReference>
<reference evidence="1 2" key="1">
    <citation type="submission" date="2017-05" db="EMBL/GenBank/DDBJ databases">
        <authorList>
            <person name="Varghese N."/>
            <person name="Submissions S."/>
        </authorList>
    </citation>
    <scope>NUCLEOTIDE SEQUENCE [LARGE SCALE GENOMIC DNA]</scope>
    <source>
        <strain evidence="1 2">DSM 25457</strain>
    </source>
</reference>
<keyword evidence="2" id="KW-1185">Reference proteome</keyword>
<accession>A0ABY1PTU1</accession>
<proteinExistence type="predicted"/>
<dbReference type="Proteomes" id="UP001158067">
    <property type="component" value="Unassembled WGS sequence"/>
</dbReference>
<protein>
    <submittedName>
        <fullName evidence="1">Uncharacterized protein</fullName>
    </submittedName>
</protein>
<evidence type="ECO:0000313" key="2">
    <source>
        <dbReference type="Proteomes" id="UP001158067"/>
    </source>
</evidence>
<name>A0ABY1PTU1_9BACT</name>
<gene>
    <name evidence="1" type="ORF">SAMN06265222_101913</name>
</gene>